<evidence type="ECO:0000313" key="3">
    <source>
        <dbReference type="Proteomes" id="UP000630445"/>
    </source>
</evidence>
<sequence>MVARIYLRTGAIKGFAVRDFGGIRLHVPTLQQHGVKLDSVLSGSATLTHNLHDVWSKVHHSMLHNHVGFLLSPLGLENDGGWSIVREELSAVLRPDQSSLGQRLYDFFLVDTMPFKCFLRMRIEGKYRDVSDTYPVKSVR</sequence>
<dbReference type="InterPro" id="IPR037455">
    <property type="entry name" value="LucA/IucC-like"/>
</dbReference>
<dbReference type="Pfam" id="PF06276">
    <property type="entry name" value="FhuF"/>
    <property type="match status" value="1"/>
</dbReference>
<dbReference type="EMBL" id="JACBAD010002086">
    <property type="protein sequence ID" value="KAF7117592.1"/>
    <property type="molecule type" value="Genomic_DNA"/>
</dbReference>
<name>A0A8H6P578_9EURO</name>
<comment type="caution">
    <text evidence="2">The sequence shown here is derived from an EMBL/GenBank/DDBJ whole genome shotgun (WGS) entry which is preliminary data.</text>
</comment>
<dbReference type="OrthoDB" id="2117718at2759"/>
<dbReference type="PANTHER" id="PTHR34384">
    <property type="entry name" value="L-2,3-DIAMINOPROPANOATE--CITRATE LIGASE"/>
    <property type="match status" value="1"/>
</dbReference>
<evidence type="ECO:0000313" key="2">
    <source>
        <dbReference type="EMBL" id="KAF7117592.1"/>
    </source>
</evidence>
<dbReference type="GO" id="GO:0019290">
    <property type="term" value="P:siderophore biosynthetic process"/>
    <property type="evidence" value="ECO:0007669"/>
    <property type="project" value="InterPro"/>
</dbReference>
<dbReference type="InterPro" id="IPR022770">
    <property type="entry name" value="IucA/IucC-like_C"/>
</dbReference>
<feature type="domain" description="Aerobactin siderophore biosynthesis IucA/IucC-like C-terminal" evidence="1">
    <location>
        <begin position="8"/>
        <end position="125"/>
    </location>
</feature>
<accession>A0A8H6P578</accession>
<dbReference type="GO" id="GO:0003824">
    <property type="term" value="F:catalytic activity"/>
    <property type="evidence" value="ECO:0007669"/>
    <property type="project" value="UniProtKB-ARBA"/>
</dbReference>
<dbReference type="PANTHER" id="PTHR34384:SF5">
    <property type="entry name" value="L-2,3-DIAMINOPROPANOATE--CITRATE LIGASE"/>
    <property type="match status" value="1"/>
</dbReference>
<organism evidence="2 3">
    <name type="scientific">Aspergillus hiratsukae</name>
    <dbReference type="NCBI Taxonomy" id="1194566"/>
    <lineage>
        <taxon>Eukaryota</taxon>
        <taxon>Fungi</taxon>
        <taxon>Dikarya</taxon>
        <taxon>Ascomycota</taxon>
        <taxon>Pezizomycotina</taxon>
        <taxon>Eurotiomycetes</taxon>
        <taxon>Eurotiomycetidae</taxon>
        <taxon>Eurotiales</taxon>
        <taxon>Aspergillaceae</taxon>
        <taxon>Aspergillus</taxon>
        <taxon>Aspergillus subgen. Fumigati</taxon>
    </lineage>
</organism>
<gene>
    <name evidence="2" type="ORF">CNMCM5793_006684</name>
</gene>
<dbReference type="Gene3D" id="1.10.510.40">
    <property type="match status" value="1"/>
</dbReference>
<evidence type="ECO:0000259" key="1">
    <source>
        <dbReference type="Pfam" id="PF06276"/>
    </source>
</evidence>
<proteinExistence type="predicted"/>
<dbReference type="AlphaFoldDB" id="A0A8H6P578"/>
<protein>
    <recommendedName>
        <fullName evidence="1">Aerobactin siderophore biosynthesis IucA/IucC-like C-terminal domain-containing protein</fullName>
    </recommendedName>
</protein>
<reference evidence="2" key="1">
    <citation type="submission" date="2020-06" db="EMBL/GenBank/DDBJ databases">
        <title>Draft genome sequences of strains closely related to Aspergillus parafelis and Aspergillus hiratsukae.</title>
        <authorList>
            <person name="Dos Santos R.A.C."/>
            <person name="Rivero-Menendez O."/>
            <person name="Steenwyk J.L."/>
            <person name="Mead M.E."/>
            <person name="Goldman G.H."/>
            <person name="Alastruey-Izquierdo A."/>
            <person name="Rokas A."/>
        </authorList>
    </citation>
    <scope>NUCLEOTIDE SEQUENCE</scope>
    <source>
        <strain evidence="2">CNM-CM5793</strain>
    </source>
</reference>
<keyword evidence="3" id="KW-1185">Reference proteome</keyword>
<dbReference type="Proteomes" id="UP000630445">
    <property type="component" value="Unassembled WGS sequence"/>
</dbReference>